<accession>A0A0E9VYW3</accession>
<protein>
    <submittedName>
        <fullName evidence="1">Uncharacterized protein</fullName>
    </submittedName>
</protein>
<proteinExistence type="predicted"/>
<reference evidence="1" key="2">
    <citation type="journal article" date="2015" name="Fish Shellfish Immunol.">
        <title>Early steps in the European eel (Anguilla anguilla)-Vibrio vulnificus interaction in the gills: Role of the RtxA13 toxin.</title>
        <authorList>
            <person name="Callol A."/>
            <person name="Pajuelo D."/>
            <person name="Ebbesson L."/>
            <person name="Teles M."/>
            <person name="MacKenzie S."/>
            <person name="Amaro C."/>
        </authorList>
    </citation>
    <scope>NUCLEOTIDE SEQUENCE</scope>
</reference>
<name>A0A0E9VYW3_ANGAN</name>
<evidence type="ECO:0000313" key="1">
    <source>
        <dbReference type="EMBL" id="JAH83241.1"/>
    </source>
</evidence>
<dbReference type="AlphaFoldDB" id="A0A0E9VYW3"/>
<sequence length="45" mass="5361">MKLKVVCKRGRWRYFLVNWYYEGGSPSAPWARKDALVKKGSLMKR</sequence>
<organism evidence="1">
    <name type="scientific">Anguilla anguilla</name>
    <name type="common">European freshwater eel</name>
    <name type="synonym">Muraena anguilla</name>
    <dbReference type="NCBI Taxonomy" id="7936"/>
    <lineage>
        <taxon>Eukaryota</taxon>
        <taxon>Metazoa</taxon>
        <taxon>Chordata</taxon>
        <taxon>Craniata</taxon>
        <taxon>Vertebrata</taxon>
        <taxon>Euteleostomi</taxon>
        <taxon>Actinopterygii</taxon>
        <taxon>Neopterygii</taxon>
        <taxon>Teleostei</taxon>
        <taxon>Anguilliformes</taxon>
        <taxon>Anguillidae</taxon>
        <taxon>Anguilla</taxon>
    </lineage>
</organism>
<dbReference type="EMBL" id="GBXM01025336">
    <property type="protein sequence ID" value="JAH83241.1"/>
    <property type="molecule type" value="Transcribed_RNA"/>
</dbReference>
<reference evidence="1" key="1">
    <citation type="submission" date="2014-11" db="EMBL/GenBank/DDBJ databases">
        <authorList>
            <person name="Amaro Gonzalez C."/>
        </authorList>
    </citation>
    <scope>NUCLEOTIDE SEQUENCE</scope>
</reference>